<dbReference type="VEuPathDB" id="TrichDB:TVAGG3_0846490"/>
<protein>
    <submittedName>
        <fullName evidence="1">Uncharacterized protein</fullName>
    </submittedName>
</protein>
<sequence length="242" mass="28468">MSDIKLSPLEIREDIDTRLNISFVLSSTYQSVRIDVFFNFNDNHGIKYQLYGFFPRIEDYSSNFSSYHVLNKNDLIDGTNYIYLYPYYQGTCGEYVNASFKYIMKKPILSITALDNQKFKKNDNEFFIINGTVKCDYDCQKIKFFYQFDGYEENEAGDLPIQSQNECEFNYKAPFPSNMTSRNNHSISIWAIDSSNKSSSIISRNFSYFDVLKSKERINLRKLRKNMKILKALCMVLIQIKK</sequence>
<dbReference type="AlphaFoldDB" id="A2FL04"/>
<reference evidence="1" key="2">
    <citation type="journal article" date="2007" name="Science">
        <title>Draft genome sequence of the sexually transmitted pathogen Trichomonas vaginalis.</title>
        <authorList>
            <person name="Carlton J.M."/>
            <person name="Hirt R.P."/>
            <person name="Silva J.C."/>
            <person name="Delcher A.L."/>
            <person name="Schatz M."/>
            <person name="Zhao Q."/>
            <person name="Wortman J.R."/>
            <person name="Bidwell S.L."/>
            <person name="Alsmark U.C.M."/>
            <person name="Besteiro S."/>
            <person name="Sicheritz-Ponten T."/>
            <person name="Noel C.J."/>
            <person name="Dacks J.B."/>
            <person name="Foster P.G."/>
            <person name="Simillion C."/>
            <person name="Van de Peer Y."/>
            <person name="Miranda-Saavedra D."/>
            <person name="Barton G.J."/>
            <person name="Westrop G.D."/>
            <person name="Mueller S."/>
            <person name="Dessi D."/>
            <person name="Fiori P.L."/>
            <person name="Ren Q."/>
            <person name="Paulsen I."/>
            <person name="Zhang H."/>
            <person name="Bastida-Corcuera F.D."/>
            <person name="Simoes-Barbosa A."/>
            <person name="Brown M.T."/>
            <person name="Hayes R.D."/>
            <person name="Mukherjee M."/>
            <person name="Okumura C.Y."/>
            <person name="Schneider R."/>
            <person name="Smith A.J."/>
            <person name="Vanacova S."/>
            <person name="Villalvazo M."/>
            <person name="Haas B.J."/>
            <person name="Pertea M."/>
            <person name="Feldblyum T.V."/>
            <person name="Utterback T.R."/>
            <person name="Shu C.L."/>
            <person name="Osoegawa K."/>
            <person name="de Jong P.J."/>
            <person name="Hrdy I."/>
            <person name="Horvathova L."/>
            <person name="Zubacova Z."/>
            <person name="Dolezal P."/>
            <person name="Malik S.B."/>
            <person name="Logsdon J.M. Jr."/>
            <person name="Henze K."/>
            <person name="Gupta A."/>
            <person name="Wang C.C."/>
            <person name="Dunne R.L."/>
            <person name="Upcroft J.A."/>
            <person name="Upcroft P."/>
            <person name="White O."/>
            <person name="Salzberg S.L."/>
            <person name="Tang P."/>
            <person name="Chiu C.-H."/>
            <person name="Lee Y.-S."/>
            <person name="Embley T.M."/>
            <person name="Coombs G.H."/>
            <person name="Mottram J.C."/>
            <person name="Tachezy J."/>
            <person name="Fraser-Liggett C.M."/>
            <person name="Johnson P.J."/>
        </authorList>
    </citation>
    <scope>NUCLEOTIDE SEQUENCE [LARGE SCALE GENOMIC DNA]</scope>
    <source>
        <strain evidence="1">G3</strain>
    </source>
</reference>
<reference evidence="1" key="1">
    <citation type="submission" date="2006-10" db="EMBL/GenBank/DDBJ databases">
        <authorList>
            <person name="Amadeo P."/>
            <person name="Zhao Q."/>
            <person name="Wortman J."/>
            <person name="Fraser-Liggett C."/>
            <person name="Carlton J."/>
        </authorList>
    </citation>
    <scope>NUCLEOTIDE SEQUENCE</scope>
    <source>
        <strain evidence="1">G3</strain>
    </source>
</reference>
<dbReference type="InParanoid" id="A2FL04"/>
<gene>
    <name evidence="1" type="ORF">TVAG_241560</name>
</gene>
<keyword evidence="2" id="KW-1185">Reference proteome</keyword>
<dbReference type="RefSeq" id="XP_001307350.1">
    <property type="nucleotide sequence ID" value="XM_001307349.1"/>
</dbReference>
<accession>A2FL04</accession>
<evidence type="ECO:0000313" key="1">
    <source>
        <dbReference type="EMBL" id="EAX94420.1"/>
    </source>
</evidence>
<dbReference type="VEuPathDB" id="TrichDB:TVAG_241560"/>
<proteinExistence type="predicted"/>
<organism evidence="1 2">
    <name type="scientific">Trichomonas vaginalis (strain ATCC PRA-98 / G3)</name>
    <dbReference type="NCBI Taxonomy" id="412133"/>
    <lineage>
        <taxon>Eukaryota</taxon>
        <taxon>Metamonada</taxon>
        <taxon>Parabasalia</taxon>
        <taxon>Trichomonadida</taxon>
        <taxon>Trichomonadidae</taxon>
        <taxon>Trichomonas</taxon>
    </lineage>
</organism>
<dbReference type="EMBL" id="DS113859">
    <property type="protein sequence ID" value="EAX94420.1"/>
    <property type="molecule type" value="Genomic_DNA"/>
</dbReference>
<name>A2FL04_TRIV3</name>
<evidence type="ECO:0000313" key="2">
    <source>
        <dbReference type="Proteomes" id="UP000001542"/>
    </source>
</evidence>
<dbReference type="KEGG" id="tva:4752150"/>
<dbReference type="Proteomes" id="UP000001542">
    <property type="component" value="Unassembled WGS sequence"/>
</dbReference>